<keyword evidence="9" id="KW-0418">Kinase</keyword>
<reference evidence="18" key="1">
    <citation type="journal article" date="2018" name="Antonie Van Leeuwenhoek">
        <title>Proteinivorax hydrogeniformans sp. nov., an anaerobic, haloalkaliphilic bacterium fermenting proteinaceous compounds with high hydrogen production.</title>
        <authorList>
            <person name="Boltyanskaya Y."/>
            <person name="Detkova E."/>
            <person name="Pimenov N."/>
            <person name="Kevbrin V."/>
        </authorList>
    </citation>
    <scope>NUCLEOTIDE SEQUENCE</scope>
    <source>
        <strain evidence="18">Z-710</strain>
    </source>
</reference>
<dbReference type="SMART" id="SM00304">
    <property type="entry name" value="HAMP"/>
    <property type="match status" value="1"/>
</dbReference>
<evidence type="ECO:0000256" key="10">
    <source>
        <dbReference type="ARBA" id="ARBA00022840"/>
    </source>
</evidence>
<dbReference type="SUPFAM" id="SSF55874">
    <property type="entry name" value="ATPase domain of HSP90 chaperone/DNA topoisomerase II/histidine kinase"/>
    <property type="match status" value="1"/>
</dbReference>
<evidence type="ECO:0000256" key="12">
    <source>
        <dbReference type="ARBA" id="ARBA00023012"/>
    </source>
</evidence>
<evidence type="ECO:0000313" key="18">
    <source>
        <dbReference type="EMBL" id="XCI29674.1"/>
    </source>
</evidence>
<dbReference type="EC" id="2.7.13.3" evidence="3"/>
<keyword evidence="4" id="KW-1003">Cell membrane</keyword>
<keyword evidence="7 14" id="KW-0812">Transmembrane</keyword>
<organism evidence="18">
    <name type="scientific">Proteinivorax hydrogeniformans</name>
    <dbReference type="NCBI Taxonomy" id="1826727"/>
    <lineage>
        <taxon>Bacteria</taxon>
        <taxon>Bacillati</taxon>
        <taxon>Bacillota</taxon>
        <taxon>Clostridia</taxon>
        <taxon>Eubacteriales</taxon>
        <taxon>Proteinivoracaceae</taxon>
        <taxon>Proteinivorax</taxon>
    </lineage>
</organism>
<dbReference type="CDD" id="cd00082">
    <property type="entry name" value="HisKA"/>
    <property type="match status" value="1"/>
</dbReference>
<dbReference type="SUPFAM" id="SSF103190">
    <property type="entry name" value="Sensory domain-like"/>
    <property type="match status" value="1"/>
</dbReference>
<dbReference type="GO" id="GO:0005524">
    <property type="term" value="F:ATP binding"/>
    <property type="evidence" value="ECO:0007669"/>
    <property type="project" value="UniProtKB-KW"/>
</dbReference>
<dbReference type="Gene3D" id="3.30.565.10">
    <property type="entry name" value="Histidine kinase-like ATPase, C-terminal domain"/>
    <property type="match status" value="1"/>
</dbReference>
<evidence type="ECO:0000256" key="4">
    <source>
        <dbReference type="ARBA" id="ARBA00022475"/>
    </source>
</evidence>
<evidence type="ECO:0000256" key="11">
    <source>
        <dbReference type="ARBA" id="ARBA00022989"/>
    </source>
</evidence>
<evidence type="ECO:0000256" key="2">
    <source>
        <dbReference type="ARBA" id="ARBA00004651"/>
    </source>
</evidence>
<keyword evidence="11 14" id="KW-1133">Transmembrane helix</keyword>
<evidence type="ECO:0000259" key="16">
    <source>
        <dbReference type="PROSITE" id="PS50112"/>
    </source>
</evidence>
<name>A0AAU8HWA1_9FIRM</name>
<keyword evidence="8" id="KW-0547">Nucleotide-binding</keyword>
<dbReference type="Pfam" id="PF00672">
    <property type="entry name" value="HAMP"/>
    <property type="match status" value="1"/>
</dbReference>
<dbReference type="SMART" id="SM00387">
    <property type="entry name" value="HATPase_c"/>
    <property type="match status" value="1"/>
</dbReference>
<comment type="catalytic activity">
    <reaction evidence="1">
        <text>ATP + protein L-histidine = ADP + protein N-phospho-L-histidine.</text>
        <dbReference type="EC" id="2.7.13.3"/>
    </reaction>
</comment>
<dbReference type="InterPro" id="IPR000014">
    <property type="entry name" value="PAS"/>
</dbReference>
<reference evidence="18" key="2">
    <citation type="submission" date="2024-06" db="EMBL/GenBank/DDBJ databases">
        <authorList>
            <person name="Petrova K.O."/>
            <person name="Toshchakov S.V."/>
            <person name="Boltjanskaja Y.V."/>
            <person name="Kevbrin V.V."/>
        </authorList>
    </citation>
    <scope>NUCLEOTIDE SEQUENCE</scope>
    <source>
        <strain evidence="18">Z-710</strain>
    </source>
</reference>
<evidence type="ECO:0000256" key="8">
    <source>
        <dbReference type="ARBA" id="ARBA00022741"/>
    </source>
</evidence>
<dbReference type="Pfam" id="PF00512">
    <property type="entry name" value="HisKA"/>
    <property type="match status" value="1"/>
</dbReference>
<dbReference type="Pfam" id="PF13426">
    <property type="entry name" value="PAS_9"/>
    <property type="match status" value="1"/>
</dbReference>
<dbReference type="PANTHER" id="PTHR45453:SF1">
    <property type="entry name" value="PHOSPHATE REGULON SENSOR PROTEIN PHOR"/>
    <property type="match status" value="1"/>
</dbReference>
<dbReference type="PROSITE" id="PS50109">
    <property type="entry name" value="HIS_KIN"/>
    <property type="match status" value="1"/>
</dbReference>
<feature type="domain" description="HAMP" evidence="17">
    <location>
        <begin position="190"/>
        <end position="242"/>
    </location>
</feature>
<dbReference type="SUPFAM" id="SSF158472">
    <property type="entry name" value="HAMP domain-like"/>
    <property type="match status" value="1"/>
</dbReference>
<dbReference type="PANTHER" id="PTHR45453">
    <property type="entry name" value="PHOSPHATE REGULON SENSOR PROTEIN PHOR"/>
    <property type="match status" value="1"/>
</dbReference>
<dbReference type="PROSITE" id="PS50112">
    <property type="entry name" value="PAS"/>
    <property type="match status" value="1"/>
</dbReference>
<dbReference type="CDD" id="cd00075">
    <property type="entry name" value="HATPase"/>
    <property type="match status" value="1"/>
</dbReference>
<dbReference type="InterPro" id="IPR036097">
    <property type="entry name" value="HisK_dim/P_sf"/>
</dbReference>
<dbReference type="FunFam" id="3.30.565.10:FF:000006">
    <property type="entry name" value="Sensor histidine kinase WalK"/>
    <property type="match status" value="1"/>
</dbReference>
<evidence type="ECO:0000256" key="9">
    <source>
        <dbReference type="ARBA" id="ARBA00022777"/>
    </source>
</evidence>
<evidence type="ECO:0000256" key="14">
    <source>
        <dbReference type="SAM" id="Phobius"/>
    </source>
</evidence>
<dbReference type="GO" id="GO:0004721">
    <property type="term" value="F:phosphoprotein phosphatase activity"/>
    <property type="evidence" value="ECO:0007669"/>
    <property type="project" value="TreeGrafter"/>
</dbReference>
<protein>
    <recommendedName>
        <fullName evidence="3">histidine kinase</fullName>
        <ecNumber evidence="3">2.7.13.3</ecNumber>
    </recommendedName>
</protein>
<dbReference type="InterPro" id="IPR050351">
    <property type="entry name" value="BphY/WalK/GraS-like"/>
</dbReference>
<proteinExistence type="predicted"/>
<dbReference type="InterPro" id="IPR004358">
    <property type="entry name" value="Sig_transdc_His_kin-like_C"/>
</dbReference>
<dbReference type="InterPro" id="IPR031967">
    <property type="entry name" value="PhoR_single_Cache-like_dom"/>
</dbReference>
<evidence type="ECO:0000259" key="15">
    <source>
        <dbReference type="PROSITE" id="PS50109"/>
    </source>
</evidence>
<dbReference type="GO" id="GO:0000155">
    <property type="term" value="F:phosphorelay sensor kinase activity"/>
    <property type="evidence" value="ECO:0007669"/>
    <property type="project" value="InterPro"/>
</dbReference>
<gene>
    <name evidence="18" type="ORF">PRVXH_001005</name>
</gene>
<keyword evidence="6" id="KW-0808">Transferase</keyword>
<dbReference type="Pfam" id="PF02518">
    <property type="entry name" value="HATPase_c"/>
    <property type="match status" value="1"/>
</dbReference>
<dbReference type="EMBL" id="CP159485">
    <property type="protein sequence ID" value="XCI29674.1"/>
    <property type="molecule type" value="Genomic_DNA"/>
</dbReference>
<dbReference type="RefSeq" id="WP_353894221.1">
    <property type="nucleotide sequence ID" value="NZ_CP159485.1"/>
</dbReference>
<dbReference type="AlphaFoldDB" id="A0AAU8HWA1"/>
<evidence type="ECO:0000256" key="3">
    <source>
        <dbReference type="ARBA" id="ARBA00012438"/>
    </source>
</evidence>
<dbReference type="SMART" id="SM00388">
    <property type="entry name" value="HisKA"/>
    <property type="match status" value="1"/>
</dbReference>
<dbReference type="PRINTS" id="PR00344">
    <property type="entry name" value="BCTRLSENSOR"/>
</dbReference>
<accession>A0AAU8HWA1</accession>
<dbReference type="InterPro" id="IPR005467">
    <property type="entry name" value="His_kinase_dom"/>
</dbReference>
<feature type="transmembrane region" description="Helical" evidence="14">
    <location>
        <begin position="12"/>
        <end position="35"/>
    </location>
</feature>
<keyword evidence="10 18" id="KW-0067">ATP-binding</keyword>
<dbReference type="SUPFAM" id="SSF47384">
    <property type="entry name" value="Homodimeric domain of signal transducing histidine kinase"/>
    <property type="match status" value="1"/>
</dbReference>
<dbReference type="Gene3D" id="6.10.340.10">
    <property type="match status" value="1"/>
</dbReference>
<dbReference type="Pfam" id="PF16736">
    <property type="entry name" value="sCache_like"/>
    <property type="match status" value="1"/>
</dbReference>
<dbReference type="CDD" id="cd06225">
    <property type="entry name" value="HAMP"/>
    <property type="match status" value="1"/>
</dbReference>
<dbReference type="GO" id="GO:0016036">
    <property type="term" value="P:cellular response to phosphate starvation"/>
    <property type="evidence" value="ECO:0007669"/>
    <property type="project" value="TreeGrafter"/>
</dbReference>
<evidence type="ECO:0000256" key="1">
    <source>
        <dbReference type="ARBA" id="ARBA00000085"/>
    </source>
</evidence>
<keyword evidence="13 14" id="KW-0472">Membrane</keyword>
<dbReference type="InterPro" id="IPR035965">
    <property type="entry name" value="PAS-like_dom_sf"/>
</dbReference>
<sequence>MNKMRFSIRGKISVTYGILFLLIVLILGSYLSYFLGKQYKGSLEENISNNANLLSSFIESMDEGGLQSFSEETSDKLGARVTIIDIDGNPISETAKPPHYLENHIDRPEIQGAIKGRVTTEQRYSRTMATDMLYSAAPILDNDGQVIGFFRLAKPLDEIRSAISQIRFVVYVGFSVGIILVWIIGGFLAKAITKPLGVLMNKAKRAGRGNFSNIKEIYSRDEIGQLEDVFNEMGQNLGLMVEDLDKERIRLTRILDNLPVGVLVINHECRLLTSNHTARHILGYQQGEEKPYLNTLTDNYNINKFVNEIINSGKQQNTEIILGEGRDEQRYLQVMGAVVYKNEYGENEEVVIVLHDVSNLKELELMRKDLVANVSHELRTPLTAVQGFAETLLEEKLDEETQAHFIKIIKNESIRLSSLLEDLLTLSKLEGAEERKTGCCNVKGAALKVVDLLNQKIIQKKHNVNIEIDEDLNVGVYCDYIEQVLLNYVENSVKYTPDGTDIKISALKEDNNFIRLIVRDNGSGIPLKDQKRVFERFFRVDRSRESQLGGTGLGLSIVKHIVEGFGGEVGLISNKDGTSFWATLPKQKEVC</sequence>
<feature type="transmembrane region" description="Helical" evidence="14">
    <location>
        <begin position="168"/>
        <end position="189"/>
    </location>
</feature>
<evidence type="ECO:0000256" key="6">
    <source>
        <dbReference type="ARBA" id="ARBA00022679"/>
    </source>
</evidence>
<evidence type="ECO:0000256" key="13">
    <source>
        <dbReference type="ARBA" id="ARBA00023136"/>
    </source>
</evidence>
<evidence type="ECO:0000259" key="17">
    <source>
        <dbReference type="PROSITE" id="PS50885"/>
    </source>
</evidence>
<evidence type="ECO:0000256" key="7">
    <source>
        <dbReference type="ARBA" id="ARBA00022692"/>
    </source>
</evidence>
<dbReference type="SUPFAM" id="SSF55785">
    <property type="entry name" value="PYP-like sensor domain (PAS domain)"/>
    <property type="match status" value="1"/>
</dbReference>
<dbReference type="InterPro" id="IPR003594">
    <property type="entry name" value="HATPase_dom"/>
</dbReference>
<dbReference type="Gene3D" id="3.30.450.20">
    <property type="entry name" value="PAS domain"/>
    <property type="match status" value="1"/>
</dbReference>
<comment type="subcellular location">
    <subcellularLocation>
        <location evidence="2">Cell membrane</location>
        <topology evidence="2">Multi-pass membrane protein</topology>
    </subcellularLocation>
</comment>
<evidence type="ECO:0000256" key="5">
    <source>
        <dbReference type="ARBA" id="ARBA00022553"/>
    </source>
</evidence>
<feature type="domain" description="PAS" evidence="16">
    <location>
        <begin position="247"/>
        <end position="288"/>
    </location>
</feature>
<dbReference type="InterPro" id="IPR036890">
    <property type="entry name" value="HATPase_C_sf"/>
</dbReference>
<dbReference type="InterPro" id="IPR029151">
    <property type="entry name" value="Sensor-like_sf"/>
</dbReference>
<keyword evidence="5" id="KW-0597">Phosphoprotein</keyword>
<dbReference type="FunFam" id="1.10.287.130:FF:000008">
    <property type="entry name" value="Two-component sensor histidine kinase"/>
    <property type="match status" value="1"/>
</dbReference>
<dbReference type="InterPro" id="IPR003660">
    <property type="entry name" value="HAMP_dom"/>
</dbReference>
<dbReference type="GO" id="GO:0005886">
    <property type="term" value="C:plasma membrane"/>
    <property type="evidence" value="ECO:0007669"/>
    <property type="project" value="UniProtKB-SubCell"/>
</dbReference>
<dbReference type="Gene3D" id="1.10.287.130">
    <property type="match status" value="1"/>
</dbReference>
<dbReference type="InterPro" id="IPR003661">
    <property type="entry name" value="HisK_dim/P_dom"/>
</dbReference>
<dbReference type="PROSITE" id="PS50885">
    <property type="entry name" value="HAMP"/>
    <property type="match status" value="1"/>
</dbReference>
<feature type="domain" description="Histidine kinase" evidence="15">
    <location>
        <begin position="373"/>
        <end position="588"/>
    </location>
</feature>
<keyword evidence="12" id="KW-0902">Two-component regulatory system</keyword>